<evidence type="ECO:0000256" key="8">
    <source>
        <dbReference type="ARBA" id="ARBA00023157"/>
    </source>
</evidence>
<evidence type="ECO:0000256" key="2">
    <source>
        <dbReference type="ARBA" id="ARBA00006889"/>
    </source>
</evidence>
<dbReference type="GO" id="GO:0031409">
    <property type="term" value="F:pigment binding"/>
    <property type="evidence" value="ECO:0007669"/>
    <property type="project" value="InterPro"/>
</dbReference>
<gene>
    <name evidence="12" type="ORF">KQX54_008434</name>
</gene>
<comment type="caution">
    <text evidence="12">The sequence shown here is derived from an EMBL/GenBank/DDBJ whole genome shotgun (WGS) entry which is preliminary data.</text>
</comment>
<keyword evidence="9" id="KW-0325">Glycoprotein</keyword>
<evidence type="ECO:0000256" key="9">
    <source>
        <dbReference type="ARBA" id="ARBA00023180"/>
    </source>
</evidence>
<evidence type="ECO:0000256" key="7">
    <source>
        <dbReference type="ARBA" id="ARBA00023121"/>
    </source>
</evidence>
<dbReference type="GO" id="GO:0005576">
    <property type="term" value="C:extracellular region"/>
    <property type="evidence" value="ECO:0007669"/>
    <property type="project" value="UniProtKB-SubCell"/>
</dbReference>
<dbReference type="GO" id="GO:0000302">
    <property type="term" value="P:response to reactive oxygen species"/>
    <property type="evidence" value="ECO:0007669"/>
    <property type="project" value="TreeGrafter"/>
</dbReference>
<keyword evidence="6 10" id="KW-0732">Signal</keyword>
<reference evidence="12 13" key="1">
    <citation type="journal article" date="2021" name="J. Hered.">
        <title>A chromosome-level genome assembly of the parasitoid wasp, Cotesia glomerata (Hymenoptera: Braconidae).</title>
        <authorList>
            <person name="Pinto B.J."/>
            <person name="Weis J.J."/>
            <person name="Gamble T."/>
            <person name="Ode P.J."/>
            <person name="Paul R."/>
            <person name="Zaspel J.M."/>
        </authorList>
    </citation>
    <scope>NUCLEOTIDE SEQUENCE [LARGE SCALE GENOMIC DNA]</scope>
    <source>
        <strain evidence="12">CgM1</strain>
    </source>
</reference>
<evidence type="ECO:0000256" key="6">
    <source>
        <dbReference type="ARBA" id="ARBA00022729"/>
    </source>
</evidence>
<sequence length="192" mass="21783">MFFFWVPLTLCLMVGSINALLPTFGACPDVKTIEKLNVTMYLGKWYEAERYFSISDFGAKCGTFNYSKEENGSLKLLSSQISSLTGVESSIVGRARPIERADDPKFTVSYPSLPIQYPMPHWVLGTDYDTYAVLWSCSNVGIFSMRSAWILTRERQPPVPVLEQAYKILDKNQISRAYFSRTDQKNCPTVTN</sequence>
<dbReference type="PANTHER" id="PTHR10612:SF34">
    <property type="entry name" value="APOLIPOPROTEIN D"/>
    <property type="match status" value="1"/>
</dbReference>
<keyword evidence="8" id="KW-1015">Disulfide bond</keyword>
<dbReference type="PIRSF" id="PIRSF036893">
    <property type="entry name" value="Lipocalin_ApoD"/>
    <property type="match status" value="1"/>
</dbReference>
<dbReference type="Gene3D" id="2.40.128.20">
    <property type="match status" value="1"/>
</dbReference>
<evidence type="ECO:0000256" key="4">
    <source>
        <dbReference type="ARBA" id="ARBA00022448"/>
    </source>
</evidence>
<evidence type="ECO:0000313" key="12">
    <source>
        <dbReference type="EMBL" id="KAH0567329.1"/>
    </source>
</evidence>
<proteinExistence type="inferred from homology"/>
<keyword evidence="4" id="KW-0813">Transport</keyword>
<dbReference type="GO" id="GO:0008289">
    <property type="term" value="F:lipid binding"/>
    <property type="evidence" value="ECO:0007669"/>
    <property type="project" value="UniProtKB-KW"/>
</dbReference>
<dbReference type="SUPFAM" id="SSF50814">
    <property type="entry name" value="Lipocalins"/>
    <property type="match status" value="1"/>
</dbReference>
<keyword evidence="13" id="KW-1185">Reference proteome</keyword>
<evidence type="ECO:0000256" key="3">
    <source>
        <dbReference type="ARBA" id="ARBA00019890"/>
    </source>
</evidence>
<dbReference type="Proteomes" id="UP000826195">
    <property type="component" value="Unassembled WGS sequence"/>
</dbReference>
<dbReference type="InterPro" id="IPR000566">
    <property type="entry name" value="Lipocln_cytosolic_FA-bd_dom"/>
</dbReference>
<dbReference type="AlphaFoldDB" id="A0AAV7J562"/>
<feature type="domain" description="Lipocalin/cytosolic fatty-acid binding" evidence="11">
    <location>
        <begin position="43"/>
        <end position="186"/>
    </location>
</feature>
<dbReference type="InterPro" id="IPR022271">
    <property type="entry name" value="Lipocalin_ApoD"/>
</dbReference>
<keyword evidence="7" id="KW-0446">Lipid-binding</keyword>
<evidence type="ECO:0000259" key="11">
    <source>
        <dbReference type="Pfam" id="PF00061"/>
    </source>
</evidence>
<dbReference type="PRINTS" id="PR01273">
    <property type="entry name" value="INVTBRTCOLOR"/>
</dbReference>
<dbReference type="FunFam" id="2.40.128.20:FF:000003">
    <property type="entry name" value="Apolipoprotein D"/>
    <property type="match status" value="1"/>
</dbReference>
<comment type="similarity">
    <text evidence="2 10">Belongs to the calycin superfamily. Lipocalin family.</text>
</comment>
<feature type="chain" id="PRO_5043115727" description="Apolipoprotein D" evidence="10">
    <location>
        <begin position="20"/>
        <end position="192"/>
    </location>
</feature>
<comment type="subcellular location">
    <subcellularLocation>
        <location evidence="1">Secreted</location>
    </subcellularLocation>
</comment>
<feature type="signal peptide" evidence="10">
    <location>
        <begin position="1"/>
        <end position="19"/>
    </location>
</feature>
<organism evidence="12 13">
    <name type="scientific">Cotesia glomerata</name>
    <name type="common">Lepidopteran parasitic wasp</name>
    <name type="synonym">Apanteles glomeratus</name>
    <dbReference type="NCBI Taxonomy" id="32391"/>
    <lineage>
        <taxon>Eukaryota</taxon>
        <taxon>Metazoa</taxon>
        <taxon>Ecdysozoa</taxon>
        <taxon>Arthropoda</taxon>
        <taxon>Hexapoda</taxon>
        <taxon>Insecta</taxon>
        <taxon>Pterygota</taxon>
        <taxon>Neoptera</taxon>
        <taxon>Endopterygota</taxon>
        <taxon>Hymenoptera</taxon>
        <taxon>Apocrita</taxon>
        <taxon>Ichneumonoidea</taxon>
        <taxon>Braconidae</taxon>
        <taxon>Microgastrinae</taxon>
        <taxon>Cotesia</taxon>
    </lineage>
</organism>
<keyword evidence="5" id="KW-0964">Secreted</keyword>
<dbReference type="PANTHER" id="PTHR10612">
    <property type="entry name" value="APOLIPOPROTEIN D"/>
    <property type="match status" value="1"/>
</dbReference>
<dbReference type="InterPro" id="IPR003057">
    <property type="entry name" value="Invtbrt_color"/>
</dbReference>
<protein>
    <recommendedName>
        <fullName evidence="3">Apolipoprotein D</fullName>
    </recommendedName>
</protein>
<evidence type="ECO:0000256" key="10">
    <source>
        <dbReference type="PIRNR" id="PIRNR036893"/>
    </source>
</evidence>
<evidence type="ECO:0000313" key="13">
    <source>
        <dbReference type="Proteomes" id="UP000826195"/>
    </source>
</evidence>
<dbReference type="EMBL" id="JAHXZJ010000001">
    <property type="protein sequence ID" value="KAH0567329.1"/>
    <property type="molecule type" value="Genomic_DNA"/>
</dbReference>
<evidence type="ECO:0000256" key="5">
    <source>
        <dbReference type="ARBA" id="ARBA00022525"/>
    </source>
</evidence>
<dbReference type="InterPro" id="IPR012674">
    <property type="entry name" value="Calycin"/>
</dbReference>
<dbReference type="GO" id="GO:0005737">
    <property type="term" value="C:cytoplasm"/>
    <property type="evidence" value="ECO:0007669"/>
    <property type="project" value="TreeGrafter"/>
</dbReference>
<name>A0AAV7J562_COTGL</name>
<accession>A0AAV7J562</accession>
<dbReference type="GO" id="GO:0006629">
    <property type="term" value="P:lipid metabolic process"/>
    <property type="evidence" value="ECO:0007669"/>
    <property type="project" value="TreeGrafter"/>
</dbReference>
<dbReference type="Pfam" id="PF00061">
    <property type="entry name" value="Lipocalin"/>
    <property type="match status" value="1"/>
</dbReference>
<evidence type="ECO:0000256" key="1">
    <source>
        <dbReference type="ARBA" id="ARBA00004613"/>
    </source>
</evidence>